<dbReference type="Proteomes" id="UP000015101">
    <property type="component" value="Unassembled WGS sequence"/>
</dbReference>
<dbReference type="OrthoDB" id="8194540at2759"/>
<dbReference type="EnsemblMetazoa" id="HelroT178445">
    <property type="protein sequence ID" value="HelroP178445"/>
    <property type="gene ID" value="HelroG178445"/>
</dbReference>
<dbReference type="HOGENOM" id="CLU_1070699_0_0_1"/>
<dbReference type="InParanoid" id="T1FD65"/>
<protein>
    <submittedName>
        <fullName evidence="1 2">Uncharacterized protein</fullName>
    </submittedName>
</protein>
<evidence type="ECO:0000313" key="1">
    <source>
        <dbReference type="EMBL" id="ESN97009.1"/>
    </source>
</evidence>
<dbReference type="GeneID" id="20206764"/>
<gene>
    <name evidence="2" type="primary">20206764</name>
    <name evidence="1" type="ORF">HELRODRAFT_178445</name>
</gene>
<sequence length="260" mass="29168">MTTQHHKSKAFTTTTSTTKLSEIKTASKNLNTNSWADRCSNSTSNLINNNKILYSNNPVSESDDDEGFQPVEKAKKKRKLHVSPQVHQASNSNIISKKPLKMYGTGTNCALKASKIIVKKRTFYVGNVGPCNKETIENHLRSKNIDFIHCYPVLRKRNPEVIGVAQNNLLESTAFKIILPVDESSKLTSPDIWPKYAFLREWDYSATNIPRTAEDKIAKKSFNVTLSNAQKSSDTNFGDINTNPVIEMKSPNVNYGDNKQ</sequence>
<evidence type="ECO:0000313" key="3">
    <source>
        <dbReference type="Proteomes" id="UP000015101"/>
    </source>
</evidence>
<dbReference type="AlphaFoldDB" id="T1FD65"/>
<dbReference type="EMBL" id="KB097456">
    <property type="protein sequence ID" value="ESN97009.1"/>
    <property type="molecule type" value="Genomic_DNA"/>
</dbReference>
<name>T1FD65_HELRO</name>
<reference evidence="1 3" key="2">
    <citation type="journal article" date="2013" name="Nature">
        <title>Insights into bilaterian evolution from three spiralian genomes.</title>
        <authorList>
            <person name="Simakov O."/>
            <person name="Marletaz F."/>
            <person name="Cho S.J."/>
            <person name="Edsinger-Gonzales E."/>
            <person name="Havlak P."/>
            <person name="Hellsten U."/>
            <person name="Kuo D.H."/>
            <person name="Larsson T."/>
            <person name="Lv J."/>
            <person name="Arendt D."/>
            <person name="Savage R."/>
            <person name="Osoegawa K."/>
            <person name="de Jong P."/>
            <person name="Grimwood J."/>
            <person name="Chapman J.A."/>
            <person name="Shapiro H."/>
            <person name="Aerts A."/>
            <person name="Otillar R.P."/>
            <person name="Terry A.Y."/>
            <person name="Boore J.L."/>
            <person name="Grigoriev I.V."/>
            <person name="Lindberg D.R."/>
            <person name="Seaver E.C."/>
            <person name="Weisblat D.A."/>
            <person name="Putnam N.H."/>
            <person name="Rokhsar D.S."/>
        </authorList>
    </citation>
    <scope>NUCLEOTIDE SEQUENCE</scope>
</reference>
<accession>T1FD65</accession>
<evidence type="ECO:0000313" key="2">
    <source>
        <dbReference type="EnsemblMetazoa" id="HelroP178445"/>
    </source>
</evidence>
<dbReference type="CTD" id="20206764"/>
<proteinExistence type="predicted"/>
<keyword evidence="3" id="KW-1185">Reference proteome</keyword>
<dbReference type="EMBL" id="AMQM01006444">
    <property type="status" value="NOT_ANNOTATED_CDS"/>
    <property type="molecule type" value="Genomic_DNA"/>
</dbReference>
<dbReference type="RefSeq" id="XP_009024798.1">
    <property type="nucleotide sequence ID" value="XM_009026550.1"/>
</dbReference>
<organism evidence="2 3">
    <name type="scientific">Helobdella robusta</name>
    <name type="common">Californian leech</name>
    <dbReference type="NCBI Taxonomy" id="6412"/>
    <lineage>
        <taxon>Eukaryota</taxon>
        <taxon>Metazoa</taxon>
        <taxon>Spiralia</taxon>
        <taxon>Lophotrochozoa</taxon>
        <taxon>Annelida</taxon>
        <taxon>Clitellata</taxon>
        <taxon>Hirudinea</taxon>
        <taxon>Rhynchobdellida</taxon>
        <taxon>Glossiphoniidae</taxon>
        <taxon>Helobdella</taxon>
    </lineage>
</organism>
<reference evidence="2" key="3">
    <citation type="submission" date="2015-06" db="UniProtKB">
        <authorList>
            <consortium name="EnsemblMetazoa"/>
        </authorList>
    </citation>
    <scope>IDENTIFICATION</scope>
</reference>
<reference evidence="3" key="1">
    <citation type="submission" date="2012-12" db="EMBL/GenBank/DDBJ databases">
        <authorList>
            <person name="Hellsten U."/>
            <person name="Grimwood J."/>
            <person name="Chapman J.A."/>
            <person name="Shapiro H."/>
            <person name="Aerts A."/>
            <person name="Otillar R.P."/>
            <person name="Terry A.Y."/>
            <person name="Boore J.L."/>
            <person name="Simakov O."/>
            <person name="Marletaz F."/>
            <person name="Cho S.-J."/>
            <person name="Edsinger-Gonzales E."/>
            <person name="Havlak P."/>
            <person name="Kuo D.-H."/>
            <person name="Larsson T."/>
            <person name="Lv J."/>
            <person name="Arendt D."/>
            <person name="Savage R."/>
            <person name="Osoegawa K."/>
            <person name="de Jong P."/>
            <person name="Lindberg D.R."/>
            <person name="Seaver E.C."/>
            <person name="Weisblat D.A."/>
            <person name="Putnam N.H."/>
            <person name="Grigoriev I.V."/>
            <person name="Rokhsar D.S."/>
        </authorList>
    </citation>
    <scope>NUCLEOTIDE SEQUENCE</scope>
</reference>
<dbReference type="KEGG" id="hro:HELRODRAFT_178445"/>